<dbReference type="eggNOG" id="ENOG50344SC">
    <property type="taxonomic scope" value="Bacteria"/>
</dbReference>
<accession>F6DLG3</accession>
<dbReference type="OrthoDB" id="5121755at2"/>
<protein>
    <submittedName>
        <fullName evidence="2">Uncharacterized protein</fullName>
    </submittedName>
</protein>
<feature type="chain" id="PRO_5003333300" evidence="1">
    <location>
        <begin position="28"/>
        <end position="171"/>
    </location>
</feature>
<name>F6DLG3_DESRL</name>
<reference evidence="3" key="1">
    <citation type="submission" date="2011-05" db="EMBL/GenBank/DDBJ databases">
        <title>Complete sequence of Desulfotomaculum ruminis DSM 2154.</title>
        <authorList>
            <person name="Lucas S."/>
            <person name="Copeland A."/>
            <person name="Lapidus A."/>
            <person name="Cheng J.-F."/>
            <person name="Goodwin L."/>
            <person name="Pitluck S."/>
            <person name="Lu M."/>
            <person name="Detter J.C."/>
            <person name="Han C."/>
            <person name="Tapia R."/>
            <person name="Land M."/>
            <person name="Hauser L."/>
            <person name="Kyrpides N."/>
            <person name="Ivanova N."/>
            <person name="Mikhailova N."/>
            <person name="Pagani I."/>
            <person name="Stams A.J.M."/>
            <person name="Plugge C.M."/>
            <person name="Muyzer G."/>
            <person name="Kuever J."/>
            <person name="Parshina S.N."/>
            <person name="Ivanova A.E."/>
            <person name="Nazina T.N."/>
            <person name="Brambilla E."/>
            <person name="Spring S."/>
            <person name="Klenk H.-P."/>
            <person name="Woyke T."/>
        </authorList>
    </citation>
    <scope>NUCLEOTIDE SEQUENCE [LARGE SCALE GENOMIC DNA]</scope>
    <source>
        <strain evidence="3">ATCC 23193 / DSM 2154 / NCIB 8452 / DL</strain>
    </source>
</reference>
<evidence type="ECO:0000313" key="2">
    <source>
        <dbReference type="EMBL" id="AEG60511.1"/>
    </source>
</evidence>
<dbReference type="STRING" id="696281.Desru_2265"/>
<reference evidence="2 3" key="2">
    <citation type="journal article" date="2012" name="Stand. Genomic Sci.">
        <title>Complete genome sequence of the sulfate-reducing firmicute Desulfotomaculum ruminis type strain (DL(T)).</title>
        <authorList>
            <person name="Spring S."/>
            <person name="Visser M."/>
            <person name="Lu M."/>
            <person name="Copeland A."/>
            <person name="Lapidus A."/>
            <person name="Lucas S."/>
            <person name="Cheng J.F."/>
            <person name="Han C."/>
            <person name="Tapia R."/>
            <person name="Goodwin L.A."/>
            <person name="Pitluck S."/>
            <person name="Ivanova N."/>
            <person name="Land M."/>
            <person name="Hauser L."/>
            <person name="Larimer F."/>
            <person name="Rohde M."/>
            <person name="Goker M."/>
            <person name="Detter J.C."/>
            <person name="Kyrpides N.C."/>
            <person name="Woyke T."/>
            <person name="Schaap P.J."/>
            <person name="Plugge C.M."/>
            <person name="Muyzer G."/>
            <person name="Kuever J."/>
            <person name="Pereira I.A."/>
            <person name="Parshina S.N."/>
            <person name="Bernier-Latmani R."/>
            <person name="Stams A.J."/>
            <person name="Klenk H.P."/>
        </authorList>
    </citation>
    <scope>NUCLEOTIDE SEQUENCE [LARGE SCALE GENOMIC DNA]</scope>
    <source>
        <strain evidence="3">ATCC 23193 / DSM 2154 / NCIB 8452 / DL</strain>
    </source>
</reference>
<dbReference type="Proteomes" id="UP000009234">
    <property type="component" value="Chromosome"/>
</dbReference>
<feature type="signal peptide" evidence="1">
    <location>
        <begin position="1"/>
        <end position="27"/>
    </location>
</feature>
<evidence type="ECO:0000256" key="1">
    <source>
        <dbReference type="SAM" id="SignalP"/>
    </source>
</evidence>
<evidence type="ECO:0000313" key="3">
    <source>
        <dbReference type="Proteomes" id="UP000009234"/>
    </source>
</evidence>
<dbReference type="HOGENOM" id="CLU_135605_0_0_9"/>
<keyword evidence="3" id="KW-1185">Reference proteome</keyword>
<organism evidence="2 3">
    <name type="scientific">Desulforamulus ruminis (strain ATCC 23193 / DSM 2154 / NCIMB 8452 / DL)</name>
    <name type="common">Desulfotomaculum ruminis</name>
    <dbReference type="NCBI Taxonomy" id="696281"/>
    <lineage>
        <taxon>Bacteria</taxon>
        <taxon>Bacillati</taxon>
        <taxon>Bacillota</taxon>
        <taxon>Clostridia</taxon>
        <taxon>Eubacteriales</taxon>
        <taxon>Peptococcaceae</taxon>
        <taxon>Desulforamulus</taxon>
    </lineage>
</organism>
<keyword evidence="1" id="KW-0732">Signal</keyword>
<proteinExistence type="predicted"/>
<dbReference type="KEGG" id="dru:Desru_2265"/>
<dbReference type="RefSeq" id="WP_013842270.1">
    <property type="nucleotide sequence ID" value="NC_015589.1"/>
</dbReference>
<gene>
    <name evidence="2" type="ordered locus">Desru_2265</name>
</gene>
<dbReference type="AlphaFoldDB" id="F6DLG3"/>
<dbReference type="EMBL" id="CP002780">
    <property type="protein sequence ID" value="AEG60511.1"/>
    <property type="molecule type" value="Genomic_DNA"/>
</dbReference>
<sequence length="171" mass="18102">MKNLLVKMSRIILVLVTILSISATAFAHSPSTKEIDANTIYEVTIGDTTIELKEGEKAEIPLTSINNSNSDIQPETTFPGDAGTLDLWPSAGRVYYSITMHIPASSFSGIMTVTDLTSGLSGGRTPVVSFNGSVPTSNLSGHQYSASLSGAAFFGAELVATVVPNYITWIN</sequence>